<evidence type="ECO:0000313" key="3">
    <source>
        <dbReference type="Proteomes" id="UP001352852"/>
    </source>
</evidence>
<gene>
    <name evidence="2" type="ORF">CHARACLAT_015859</name>
</gene>
<dbReference type="Proteomes" id="UP001352852">
    <property type="component" value="Unassembled WGS sequence"/>
</dbReference>
<proteinExistence type="predicted"/>
<organism evidence="2 3">
    <name type="scientific">Characodon lateralis</name>
    <dbReference type="NCBI Taxonomy" id="208331"/>
    <lineage>
        <taxon>Eukaryota</taxon>
        <taxon>Metazoa</taxon>
        <taxon>Chordata</taxon>
        <taxon>Craniata</taxon>
        <taxon>Vertebrata</taxon>
        <taxon>Euteleostomi</taxon>
        <taxon>Actinopterygii</taxon>
        <taxon>Neopterygii</taxon>
        <taxon>Teleostei</taxon>
        <taxon>Neoteleostei</taxon>
        <taxon>Acanthomorphata</taxon>
        <taxon>Ovalentaria</taxon>
        <taxon>Atherinomorphae</taxon>
        <taxon>Cyprinodontiformes</taxon>
        <taxon>Goodeidae</taxon>
        <taxon>Characodon</taxon>
    </lineage>
</organism>
<evidence type="ECO:0000256" key="1">
    <source>
        <dbReference type="SAM" id="MobiDB-lite"/>
    </source>
</evidence>
<feature type="compositionally biased region" description="Polar residues" evidence="1">
    <location>
        <begin position="97"/>
        <end position="107"/>
    </location>
</feature>
<protein>
    <submittedName>
        <fullName evidence="2">Uncharacterized protein</fullName>
    </submittedName>
</protein>
<keyword evidence="3" id="KW-1185">Reference proteome</keyword>
<dbReference type="EMBL" id="JAHUTJ010058631">
    <property type="protein sequence ID" value="MED6287392.1"/>
    <property type="molecule type" value="Genomic_DNA"/>
</dbReference>
<sequence length="107" mass="11958">MMIRPWKWSVVCLDSKIDSREIRRLSIETKSILFSLYFCGPNMIRDSLKAAAGLNISALGVAMVHVKCDPCTEALDMSWLSRVSSPSLCSAPKLKQSRQSTPKPKML</sequence>
<accession>A0ABU7EK21</accession>
<reference evidence="2 3" key="1">
    <citation type="submission" date="2021-06" db="EMBL/GenBank/DDBJ databases">
        <authorList>
            <person name="Palmer J.M."/>
        </authorList>
    </citation>
    <scope>NUCLEOTIDE SEQUENCE [LARGE SCALE GENOMIC DNA]</scope>
    <source>
        <strain evidence="2 3">CL_MEX2019</strain>
        <tissue evidence="2">Muscle</tissue>
    </source>
</reference>
<evidence type="ECO:0000313" key="2">
    <source>
        <dbReference type="EMBL" id="MED6287392.1"/>
    </source>
</evidence>
<comment type="caution">
    <text evidence="2">The sequence shown here is derived from an EMBL/GenBank/DDBJ whole genome shotgun (WGS) entry which is preliminary data.</text>
</comment>
<feature type="region of interest" description="Disordered" evidence="1">
    <location>
        <begin position="88"/>
        <end position="107"/>
    </location>
</feature>
<name>A0ABU7EK21_9TELE</name>